<dbReference type="Gene3D" id="3.60.40.10">
    <property type="entry name" value="PPM-type phosphatase domain"/>
    <property type="match status" value="1"/>
</dbReference>
<name>A0A5C5XU85_9BACT</name>
<keyword evidence="3" id="KW-1185">Reference proteome</keyword>
<feature type="domain" description="PPM-type phosphatase" evidence="1">
    <location>
        <begin position="40"/>
        <end position="280"/>
    </location>
</feature>
<evidence type="ECO:0000259" key="1">
    <source>
        <dbReference type="PROSITE" id="PS51746"/>
    </source>
</evidence>
<gene>
    <name evidence="2" type="ORF">CA85_29850</name>
</gene>
<comment type="caution">
    <text evidence="2">The sequence shown here is derived from an EMBL/GenBank/DDBJ whole genome shotgun (WGS) entry which is preliminary data.</text>
</comment>
<dbReference type="Proteomes" id="UP000318053">
    <property type="component" value="Unassembled WGS sequence"/>
</dbReference>
<keyword evidence="2" id="KW-0378">Hydrolase</keyword>
<dbReference type="InterPro" id="IPR036457">
    <property type="entry name" value="PPM-type-like_dom_sf"/>
</dbReference>
<sequence>MTTTSSSTAIATPSILAAPRFYLESEMALPERVSVGPGNAVAYSRTCPGKEEPNDDSAAIIPTAGGGVVMAVADGVGGAPVGYKASAIAVQCLAESLAGQAQATDLRPAILDGIEKANEEILDMGTGAATTICIVEIQNRIARGYQVGDSMALFLGGRGAVKWRSTAHSPVGYAIESGLLSEEEAMHHNERHIVSNLVGSKAMHIEIGPAIALSPRDTVVLASDGLFDNLLLREISELARLGPPLDRLNALVSLTRQRMTGADTGLPGKPDDLAVLLLTP</sequence>
<dbReference type="Pfam" id="PF13672">
    <property type="entry name" value="PP2C_2"/>
    <property type="match status" value="1"/>
</dbReference>
<dbReference type="AlphaFoldDB" id="A0A5C5XU85"/>
<accession>A0A5C5XU85</accession>
<evidence type="ECO:0000313" key="3">
    <source>
        <dbReference type="Proteomes" id="UP000318053"/>
    </source>
</evidence>
<evidence type="ECO:0000313" key="2">
    <source>
        <dbReference type="EMBL" id="TWT66121.1"/>
    </source>
</evidence>
<organism evidence="2 3">
    <name type="scientific">Allorhodopirellula solitaria</name>
    <dbReference type="NCBI Taxonomy" id="2527987"/>
    <lineage>
        <taxon>Bacteria</taxon>
        <taxon>Pseudomonadati</taxon>
        <taxon>Planctomycetota</taxon>
        <taxon>Planctomycetia</taxon>
        <taxon>Pirellulales</taxon>
        <taxon>Pirellulaceae</taxon>
        <taxon>Allorhodopirellula</taxon>
    </lineage>
</organism>
<dbReference type="InterPro" id="IPR001932">
    <property type="entry name" value="PPM-type_phosphatase-like_dom"/>
</dbReference>
<dbReference type="RefSeq" id="WP_146391933.1">
    <property type="nucleotide sequence ID" value="NZ_SJPK01000006.1"/>
</dbReference>
<dbReference type="CDD" id="cd00143">
    <property type="entry name" value="PP2Cc"/>
    <property type="match status" value="1"/>
</dbReference>
<reference evidence="2 3" key="1">
    <citation type="submission" date="2019-02" db="EMBL/GenBank/DDBJ databases">
        <title>Deep-cultivation of Planctomycetes and their phenomic and genomic characterization uncovers novel biology.</title>
        <authorList>
            <person name="Wiegand S."/>
            <person name="Jogler M."/>
            <person name="Boedeker C."/>
            <person name="Pinto D."/>
            <person name="Vollmers J."/>
            <person name="Rivas-Marin E."/>
            <person name="Kohn T."/>
            <person name="Peeters S.H."/>
            <person name="Heuer A."/>
            <person name="Rast P."/>
            <person name="Oberbeckmann S."/>
            <person name="Bunk B."/>
            <person name="Jeske O."/>
            <person name="Meyerdierks A."/>
            <person name="Storesund J.E."/>
            <person name="Kallscheuer N."/>
            <person name="Luecker S."/>
            <person name="Lage O.M."/>
            <person name="Pohl T."/>
            <person name="Merkel B.J."/>
            <person name="Hornburger P."/>
            <person name="Mueller R.-W."/>
            <person name="Bruemmer F."/>
            <person name="Labrenz M."/>
            <person name="Spormann A.M."/>
            <person name="Op Den Camp H."/>
            <person name="Overmann J."/>
            <person name="Amann R."/>
            <person name="Jetten M.S.M."/>
            <person name="Mascher T."/>
            <person name="Medema M.H."/>
            <person name="Devos D.P."/>
            <person name="Kaster A.-K."/>
            <person name="Ovreas L."/>
            <person name="Rohde M."/>
            <person name="Galperin M.Y."/>
            <person name="Jogler C."/>
        </authorList>
    </citation>
    <scope>NUCLEOTIDE SEQUENCE [LARGE SCALE GENOMIC DNA]</scope>
    <source>
        <strain evidence="2 3">CA85</strain>
    </source>
</reference>
<proteinExistence type="predicted"/>
<dbReference type="GO" id="GO:0016787">
    <property type="term" value="F:hydrolase activity"/>
    <property type="evidence" value="ECO:0007669"/>
    <property type="project" value="UniProtKB-KW"/>
</dbReference>
<dbReference type="SMART" id="SM00332">
    <property type="entry name" value="PP2Cc"/>
    <property type="match status" value="1"/>
</dbReference>
<dbReference type="PROSITE" id="PS51746">
    <property type="entry name" value="PPM_2"/>
    <property type="match status" value="1"/>
</dbReference>
<dbReference type="EMBL" id="SJPK01000006">
    <property type="protein sequence ID" value="TWT66121.1"/>
    <property type="molecule type" value="Genomic_DNA"/>
</dbReference>
<dbReference type="SUPFAM" id="SSF81606">
    <property type="entry name" value="PP2C-like"/>
    <property type="match status" value="1"/>
</dbReference>
<dbReference type="SMART" id="SM00331">
    <property type="entry name" value="PP2C_SIG"/>
    <property type="match status" value="1"/>
</dbReference>
<dbReference type="OrthoDB" id="261518at2"/>
<protein>
    <recommendedName>
        <fullName evidence="1">PPM-type phosphatase domain-containing protein</fullName>
    </recommendedName>
</protein>